<sequence>MFATKMLQFTGKQSESTNKEGFGNVGLHTTRYFHRSGAKCIGVQEYNCSIYNPDGIHPRELEDYIIEHGTIKVF</sequence>
<dbReference type="AlphaFoldDB" id="A0A182ET79"/>
<reference evidence="6 7" key="1">
    <citation type="submission" date="2016-06" db="UniProtKB">
        <authorList>
            <consortium name="WormBaseParasite"/>
        </authorList>
    </citation>
    <scope>IDENTIFICATION</scope>
</reference>
<dbReference type="OrthoDB" id="5854192at2759"/>
<proteinExistence type="predicted"/>
<keyword evidence="1" id="KW-0560">Oxidoreductase</keyword>
<evidence type="ECO:0000313" key="6">
    <source>
        <dbReference type="WBParaSite" id="nOo.2.0.1.t11352-RA"/>
    </source>
</evidence>
<evidence type="ECO:0000313" key="3">
    <source>
        <dbReference type="EMBL" id="VDM95806.1"/>
    </source>
</evidence>
<accession>A0A182ET79</accession>
<organism evidence="6">
    <name type="scientific">Onchocerca ochengi</name>
    <name type="common">Filarial nematode worm</name>
    <dbReference type="NCBI Taxonomy" id="42157"/>
    <lineage>
        <taxon>Eukaryota</taxon>
        <taxon>Metazoa</taxon>
        <taxon>Ecdysozoa</taxon>
        <taxon>Nematoda</taxon>
        <taxon>Chromadorea</taxon>
        <taxon>Rhabditida</taxon>
        <taxon>Spirurina</taxon>
        <taxon>Spiruromorpha</taxon>
        <taxon>Filarioidea</taxon>
        <taxon>Onchocercidae</taxon>
        <taxon>Onchocerca</taxon>
    </lineage>
</organism>
<evidence type="ECO:0000259" key="2">
    <source>
        <dbReference type="Pfam" id="PF00208"/>
    </source>
</evidence>
<dbReference type="Pfam" id="PF00208">
    <property type="entry name" value="ELFV_dehydrog"/>
    <property type="match status" value="1"/>
</dbReference>
<dbReference type="SUPFAM" id="SSF51735">
    <property type="entry name" value="NAD(P)-binding Rossmann-fold domains"/>
    <property type="match status" value="1"/>
</dbReference>
<dbReference type="Gene3D" id="3.40.50.720">
    <property type="entry name" value="NAD(P)-binding Rossmann-like Domain"/>
    <property type="match status" value="1"/>
</dbReference>
<dbReference type="PANTHER" id="PTHR11606">
    <property type="entry name" value="GLUTAMATE DEHYDROGENASE"/>
    <property type="match status" value="1"/>
</dbReference>
<dbReference type="GO" id="GO:0006538">
    <property type="term" value="P:L-glutamate catabolic process"/>
    <property type="evidence" value="ECO:0007669"/>
    <property type="project" value="TreeGrafter"/>
</dbReference>
<dbReference type="WBParaSite" id="nOo.2.0.1.t12641-RA">
    <property type="protein sequence ID" value="nOo.2.0.1.t12641-RA"/>
    <property type="gene ID" value="nOo.2.0.1.g12641"/>
</dbReference>
<dbReference type="GO" id="GO:0005739">
    <property type="term" value="C:mitochondrion"/>
    <property type="evidence" value="ECO:0007669"/>
    <property type="project" value="TreeGrafter"/>
</dbReference>
<name>A0A182ET79_ONCOC</name>
<gene>
    <name evidence="3" type="ORF">NOO_LOCUS11352</name>
    <name evidence="4" type="ORF">NOO_LOCUS12641</name>
</gene>
<dbReference type="InterPro" id="IPR006096">
    <property type="entry name" value="Glu/Leu/Phe/Val/Trp_DH_C"/>
</dbReference>
<dbReference type="PANTHER" id="PTHR11606:SF13">
    <property type="entry name" value="GLUTAMATE DEHYDROGENASE 1, MITOCHONDRIAL"/>
    <property type="match status" value="1"/>
</dbReference>
<dbReference type="GO" id="GO:0004352">
    <property type="term" value="F:glutamate dehydrogenase (NAD+) activity"/>
    <property type="evidence" value="ECO:0007669"/>
    <property type="project" value="TreeGrafter"/>
</dbReference>
<evidence type="ECO:0000313" key="4">
    <source>
        <dbReference type="EMBL" id="VDM99600.1"/>
    </source>
</evidence>
<feature type="domain" description="Glutamate/phenylalanine/leucine/valine/L-tryptophan dehydrogenase C-terminal" evidence="2">
    <location>
        <begin position="4"/>
        <end position="72"/>
    </location>
</feature>
<evidence type="ECO:0000313" key="5">
    <source>
        <dbReference type="Proteomes" id="UP000271087"/>
    </source>
</evidence>
<dbReference type="STRING" id="42157.A0A182ET79"/>
<reference evidence="3 5" key="2">
    <citation type="submission" date="2018-08" db="EMBL/GenBank/DDBJ databases">
        <authorList>
            <person name="Laetsch R D."/>
            <person name="Stevens L."/>
            <person name="Kumar S."/>
            <person name="Blaxter L. M."/>
        </authorList>
    </citation>
    <scope>NUCLEOTIDE SEQUENCE [LARGE SCALE GENOMIC DNA]</scope>
</reference>
<protein>
    <submittedName>
        <fullName evidence="6 7">ELFV_dehydrog domain-containing protein</fullName>
    </submittedName>
</protein>
<dbReference type="EMBL" id="UYRW01011398">
    <property type="protein sequence ID" value="VDM99600.1"/>
    <property type="molecule type" value="Genomic_DNA"/>
</dbReference>
<dbReference type="Proteomes" id="UP000271087">
    <property type="component" value="Unassembled WGS sequence"/>
</dbReference>
<dbReference type="EMBL" id="UYRW01007782">
    <property type="protein sequence ID" value="VDM95806.1"/>
    <property type="molecule type" value="Genomic_DNA"/>
</dbReference>
<evidence type="ECO:0000256" key="1">
    <source>
        <dbReference type="ARBA" id="ARBA00023002"/>
    </source>
</evidence>
<dbReference type="InterPro" id="IPR036291">
    <property type="entry name" value="NAD(P)-bd_dom_sf"/>
</dbReference>
<dbReference type="WBParaSite" id="nOo.2.0.1.t11352-RA">
    <property type="protein sequence ID" value="nOo.2.0.1.t11352-RA"/>
    <property type="gene ID" value="nOo.2.0.1.g11352"/>
</dbReference>
<keyword evidence="5" id="KW-1185">Reference proteome</keyword>
<evidence type="ECO:0000313" key="7">
    <source>
        <dbReference type="WBParaSite" id="nOo.2.0.1.t12641-RA"/>
    </source>
</evidence>